<dbReference type="PANTHER" id="PTHR43433">
    <property type="entry name" value="HYDROLASE, ALPHA/BETA FOLD FAMILY PROTEIN"/>
    <property type="match status" value="1"/>
</dbReference>
<dbReference type="InterPro" id="IPR029058">
    <property type="entry name" value="AB_hydrolase_fold"/>
</dbReference>
<dbReference type="Pfam" id="PF00561">
    <property type="entry name" value="Abhydrolase_1"/>
    <property type="match status" value="1"/>
</dbReference>
<name>A0A6J1BMF1_9ROSI</name>
<dbReference type="RefSeq" id="XP_021300490.1">
    <property type="nucleotide sequence ID" value="XM_021444815.1"/>
</dbReference>
<dbReference type="Gene3D" id="3.40.50.1820">
    <property type="entry name" value="alpha/beta hydrolase"/>
    <property type="match status" value="1"/>
</dbReference>
<proteinExistence type="predicted"/>
<gene>
    <name evidence="3" type="primary">LOC110428893</name>
</gene>
<evidence type="ECO:0000259" key="1">
    <source>
        <dbReference type="Pfam" id="PF00561"/>
    </source>
</evidence>
<evidence type="ECO:0000313" key="3">
    <source>
        <dbReference type="RefSeq" id="XP_021300490.1"/>
    </source>
</evidence>
<dbReference type="AlphaFoldDB" id="A0A6J1BMF1"/>
<feature type="non-terminal residue" evidence="3">
    <location>
        <position position="139"/>
    </location>
</feature>
<dbReference type="GO" id="GO:0004806">
    <property type="term" value="F:triacylglycerol lipase activity"/>
    <property type="evidence" value="ECO:0007669"/>
    <property type="project" value="TreeGrafter"/>
</dbReference>
<keyword evidence="2" id="KW-1185">Reference proteome</keyword>
<dbReference type="OrthoDB" id="190201at2759"/>
<protein>
    <submittedName>
        <fullName evidence="3">Uncharacterized protein LOC110428893</fullName>
    </submittedName>
</protein>
<evidence type="ECO:0000313" key="2">
    <source>
        <dbReference type="Proteomes" id="UP000504621"/>
    </source>
</evidence>
<dbReference type="PANTHER" id="PTHR43433:SF5">
    <property type="entry name" value="AB HYDROLASE-1 DOMAIN-CONTAINING PROTEIN"/>
    <property type="match status" value="1"/>
</dbReference>
<sequence>MVRVGDVELCIETFGSPADPTVLLVHGSCASMLWWPRALCEQLAARGRHVVRYDSRDTGRSTSFPVGEPPYGLRDLADDAVGLLDALRIDVAHVVGRSTGGAVALVAALDHPGRVASLTLIGCTTGDDDLPPMSPAFLD</sequence>
<dbReference type="Proteomes" id="UP000504621">
    <property type="component" value="Unplaced"/>
</dbReference>
<dbReference type="GeneID" id="110428893"/>
<organism evidence="2 3">
    <name type="scientific">Herrania umbratica</name>
    <dbReference type="NCBI Taxonomy" id="108875"/>
    <lineage>
        <taxon>Eukaryota</taxon>
        <taxon>Viridiplantae</taxon>
        <taxon>Streptophyta</taxon>
        <taxon>Embryophyta</taxon>
        <taxon>Tracheophyta</taxon>
        <taxon>Spermatophyta</taxon>
        <taxon>Magnoliopsida</taxon>
        <taxon>eudicotyledons</taxon>
        <taxon>Gunneridae</taxon>
        <taxon>Pentapetalae</taxon>
        <taxon>rosids</taxon>
        <taxon>malvids</taxon>
        <taxon>Malvales</taxon>
        <taxon>Malvaceae</taxon>
        <taxon>Byttnerioideae</taxon>
        <taxon>Herrania</taxon>
    </lineage>
</organism>
<dbReference type="SUPFAM" id="SSF53474">
    <property type="entry name" value="alpha/beta-Hydrolases"/>
    <property type="match status" value="1"/>
</dbReference>
<dbReference type="InterPro" id="IPR050471">
    <property type="entry name" value="AB_hydrolase"/>
</dbReference>
<reference evidence="3" key="1">
    <citation type="submission" date="2025-08" db="UniProtKB">
        <authorList>
            <consortium name="RefSeq"/>
        </authorList>
    </citation>
    <scope>IDENTIFICATION</scope>
    <source>
        <tissue evidence="3">Leaf</tissue>
    </source>
</reference>
<accession>A0A6J1BMF1</accession>
<dbReference type="InterPro" id="IPR000073">
    <property type="entry name" value="AB_hydrolase_1"/>
</dbReference>
<feature type="domain" description="AB hydrolase-1" evidence="1">
    <location>
        <begin position="20"/>
        <end position="123"/>
    </location>
</feature>
<dbReference type="GO" id="GO:0046503">
    <property type="term" value="P:glycerolipid catabolic process"/>
    <property type="evidence" value="ECO:0007669"/>
    <property type="project" value="TreeGrafter"/>
</dbReference>
<dbReference type="PRINTS" id="PR00111">
    <property type="entry name" value="ABHYDROLASE"/>
</dbReference>